<reference evidence="2 4" key="2">
    <citation type="submission" date="2024-04" db="EMBL/GenBank/DDBJ databases">
        <title>Complete genome sequence of Nguyenibacter vanlangesis HBCM-1154, a strain capable of nitrogen fixation, IAA production, and phosphorus solubilization isolated from sugarcane soil.</title>
        <authorList>
            <person name="MY HANH P."/>
        </authorList>
    </citation>
    <scope>NUCLEOTIDE SEQUENCE [LARGE SCALE GENOMIC DNA]</scope>
    <source>
        <strain evidence="2 4">HBCM 1154</strain>
    </source>
</reference>
<dbReference type="Proteomes" id="UP000534870">
    <property type="component" value="Unassembled WGS sequence"/>
</dbReference>
<protein>
    <submittedName>
        <fullName evidence="1">Uncharacterized protein</fullName>
    </submittedName>
</protein>
<evidence type="ECO:0000313" key="4">
    <source>
        <dbReference type="Proteomes" id="UP001449795"/>
    </source>
</evidence>
<sequence>MQRILLAFAVLVLLAAGGGFLSLGAFPPAAPTQPVHKDLSADHFARP</sequence>
<dbReference type="EMBL" id="JABXXP010000128">
    <property type="protein sequence ID" value="NVN11173.1"/>
    <property type="molecule type" value="Genomic_DNA"/>
</dbReference>
<dbReference type="AlphaFoldDB" id="A0A7Y7IW46"/>
<evidence type="ECO:0000313" key="3">
    <source>
        <dbReference type="Proteomes" id="UP000534870"/>
    </source>
</evidence>
<dbReference type="EMBL" id="CP152276">
    <property type="protein sequence ID" value="XAE43615.1"/>
    <property type="molecule type" value="Genomic_DNA"/>
</dbReference>
<evidence type="ECO:0000313" key="1">
    <source>
        <dbReference type="EMBL" id="NVN11173.1"/>
    </source>
</evidence>
<dbReference type="RefSeq" id="WP_176639911.1">
    <property type="nucleotide sequence ID" value="NZ_CP152276.1"/>
</dbReference>
<proteinExistence type="predicted"/>
<evidence type="ECO:0000313" key="2">
    <source>
        <dbReference type="EMBL" id="XAE43615.1"/>
    </source>
</evidence>
<accession>A0A7Y7IW46</accession>
<keyword evidence="4" id="KW-1185">Reference proteome</keyword>
<organism evidence="1 3">
    <name type="scientific">Nguyenibacter vanlangensis</name>
    <dbReference type="NCBI Taxonomy" id="1216886"/>
    <lineage>
        <taxon>Bacteria</taxon>
        <taxon>Pseudomonadati</taxon>
        <taxon>Pseudomonadota</taxon>
        <taxon>Alphaproteobacteria</taxon>
        <taxon>Acetobacterales</taxon>
        <taxon>Acetobacteraceae</taxon>
        <taxon>Nguyenibacter</taxon>
    </lineage>
</organism>
<dbReference type="Proteomes" id="UP001449795">
    <property type="component" value="Chromosome"/>
</dbReference>
<gene>
    <name evidence="2" type="ORF">AAC691_03980</name>
    <name evidence="1" type="ORF">HUK84_08465</name>
</gene>
<reference evidence="1 3" key="1">
    <citation type="submission" date="2020-06" db="EMBL/GenBank/DDBJ databases">
        <title>Description of novel acetic acid bacteria.</title>
        <authorList>
            <person name="Sombolestani A."/>
        </authorList>
    </citation>
    <scope>NUCLEOTIDE SEQUENCE [LARGE SCALE GENOMIC DNA]</scope>
    <source>
        <strain evidence="1 3">LMG 31431</strain>
    </source>
</reference>
<name>A0A7Y7IW46_9PROT</name>